<evidence type="ECO:0000256" key="2">
    <source>
        <dbReference type="ARBA" id="ARBA00023266"/>
    </source>
</evidence>
<evidence type="ECO:0000313" key="4">
    <source>
        <dbReference type="Proteomes" id="UP001516400"/>
    </source>
</evidence>
<dbReference type="EMBL" id="JABFTP020000083">
    <property type="protein sequence ID" value="KAL3275202.1"/>
    <property type="molecule type" value="Genomic_DNA"/>
</dbReference>
<proteinExistence type="inferred from homology"/>
<dbReference type="InterPro" id="IPR008826">
    <property type="entry name" value="Se-bd"/>
</dbReference>
<keyword evidence="2" id="KW-0711">Selenium</keyword>
<reference evidence="3 4" key="1">
    <citation type="journal article" date="2021" name="BMC Biol.">
        <title>Horizontally acquired antibacterial genes associated with adaptive radiation of ladybird beetles.</title>
        <authorList>
            <person name="Li H.S."/>
            <person name="Tang X.F."/>
            <person name="Huang Y.H."/>
            <person name="Xu Z.Y."/>
            <person name="Chen M.L."/>
            <person name="Du X.Y."/>
            <person name="Qiu B.Y."/>
            <person name="Chen P.T."/>
            <person name="Zhang W."/>
            <person name="Slipinski A."/>
            <person name="Escalona H.E."/>
            <person name="Waterhouse R.M."/>
            <person name="Zwick A."/>
            <person name="Pang H."/>
        </authorList>
    </citation>
    <scope>NUCLEOTIDE SEQUENCE [LARGE SCALE GENOMIC DNA]</scope>
    <source>
        <strain evidence="3">SYSU2018</strain>
    </source>
</reference>
<evidence type="ECO:0008006" key="5">
    <source>
        <dbReference type="Google" id="ProtNLM"/>
    </source>
</evidence>
<protein>
    <recommendedName>
        <fullName evidence="5">Methanethiol oxidase</fullName>
    </recommendedName>
</protein>
<comment type="caution">
    <text evidence="3">The sequence shown here is derived from an EMBL/GenBank/DDBJ whole genome shotgun (WGS) entry which is preliminary data.</text>
</comment>
<dbReference type="SUPFAM" id="SSF75011">
    <property type="entry name" value="3-carboxy-cis,cis-mucoante lactonizing enzyme"/>
    <property type="match status" value="1"/>
</dbReference>
<dbReference type="PANTHER" id="PTHR23300:SF0">
    <property type="entry name" value="METHANETHIOL OXIDASE"/>
    <property type="match status" value="1"/>
</dbReference>
<organism evidence="3 4">
    <name type="scientific">Cryptolaemus montrouzieri</name>
    <dbReference type="NCBI Taxonomy" id="559131"/>
    <lineage>
        <taxon>Eukaryota</taxon>
        <taxon>Metazoa</taxon>
        <taxon>Ecdysozoa</taxon>
        <taxon>Arthropoda</taxon>
        <taxon>Hexapoda</taxon>
        <taxon>Insecta</taxon>
        <taxon>Pterygota</taxon>
        <taxon>Neoptera</taxon>
        <taxon>Endopterygota</taxon>
        <taxon>Coleoptera</taxon>
        <taxon>Polyphaga</taxon>
        <taxon>Cucujiformia</taxon>
        <taxon>Coccinelloidea</taxon>
        <taxon>Coccinellidae</taxon>
        <taxon>Scymninae</taxon>
        <taxon>Scymnini</taxon>
        <taxon>Cryptolaemus</taxon>
    </lineage>
</organism>
<name>A0ABD2N9M5_9CUCU</name>
<sequence length="469" mass="53272">MSGPGYSSPLDAMKNGPREKLLYVICIQPNQTEEKTDLLATVDVDPDSPTYLQIIHRLRTGRLNDELHHFGWNICSSCHGKECCSKRDKIVMPALGSDRIYIVDTGKNEREPRFHKVIEAEEMHKFNCSFPHTTHCLATGEIMISVMGDRDGNEKGDFILLDGQTFDIKGTWTKGKTAKYGYDFWYQPHFDIMVSSEWGKPSEIRKGFDPTCNYTECYGQSINFYSWSKRELIQTIDLGLEGQTPLEIRFLHNPLKKEGLVGCAGYGTLYRFYTNEEGTWVADKVIQILPKKVTGWISSYIQGMITDIIISLDDKYLYFSNWTHGDIRQYDITDPAHPKLTGQVFLGGALVTDSKLTVLEDPELKERPKPVYIKGRRNYGAPQMLQLSLDGKRLYVTSSLYSPLDKYFYPETITHGSTLLKLDIDTENGGMKLDENFLIDFGEGPDGPLLAHEVRYPGGDCTSDIWLSD</sequence>
<keyword evidence="4" id="KW-1185">Reference proteome</keyword>
<comment type="similarity">
    <text evidence="1">Belongs to the selenium-binding protein family.</text>
</comment>
<dbReference type="AlphaFoldDB" id="A0ABD2N9M5"/>
<evidence type="ECO:0000256" key="1">
    <source>
        <dbReference type="ARBA" id="ARBA00005606"/>
    </source>
</evidence>
<dbReference type="Proteomes" id="UP001516400">
    <property type="component" value="Unassembled WGS sequence"/>
</dbReference>
<dbReference type="PANTHER" id="PTHR23300">
    <property type="entry name" value="METHANETHIOL OXIDASE"/>
    <property type="match status" value="1"/>
</dbReference>
<accession>A0ABD2N9M5</accession>
<evidence type="ECO:0000313" key="3">
    <source>
        <dbReference type="EMBL" id="KAL3275202.1"/>
    </source>
</evidence>
<gene>
    <name evidence="3" type="ORF">HHI36_019971</name>
</gene>
<dbReference type="Pfam" id="PF05694">
    <property type="entry name" value="SBP56"/>
    <property type="match status" value="1"/>
</dbReference>